<evidence type="ECO:0000313" key="7">
    <source>
        <dbReference type="Proteomes" id="UP000076798"/>
    </source>
</evidence>
<dbReference type="InterPro" id="IPR050346">
    <property type="entry name" value="FMO-like"/>
</dbReference>
<dbReference type="InterPro" id="IPR020946">
    <property type="entry name" value="Flavin_mOase-like"/>
</dbReference>
<evidence type="ECO:0000256" key="2">
    <source>
        <dbReference type="ARBA" id="ARBA00022630"/>
    </source>
</evidence>
<dbReference type="InterPro" id="IPR000960">
    <property type="entry name" value="Flavin_mOase"/>
</dbReference>
<evidence type="ECO:0000256" key="1">
    <source>
        <dbReference type="ARBA" id="ARBA00009183"/>
    </source>
</evidence>
<gene>
    <name evidence="6" type="ORF">SISSUDRAFT_1036323</name>
</gene>
<dbReference type="InterPro" id="IPR036188">
    <property type="entry name" value="FAD/NAD-bd_sf"/>
</dbReference>
<dbReference type="GO" id="GO:0004499">
    <property type="term" value="F:N,N-dimethylaniline monooxygenase activity"/>
    <property type="evidence" value="ECO:0007669"/>
    <property type="project" value="InterPro"/>
</dbReference>
<dbReference type="Gene3D" id="3.50.50.60">
    <property type="entry name" value="FAD/NAD(P)-binding domain"/>
    <property type="match status" value="2"/>
</dbReference>
<dbReference type="PANTHER" id="PTHR23023">
    <property type="entry name" value="DIMETHYLANILINE MONOOXYGENASE"/>
    <property type="match status" value="1"/>
</dbReference>
<proteinExistence type="inferred from homology"/>
<dbReference type="Pfam" id="PF00743">
    <property type="entry name" value="FMO-like"/>
    <property type="match status" value="2"/>
</dbReference>
<evidence type="ECO:0000256" key="5">
    <source>
        <dbReference type="ARBA" id="ARBA00023002"/>
    </source>
</evidence>
<evidence type="ECO:0000256" key="4">
    <source>
        <dbReference type="ARBA" id="ARBA00022857"/>
    </source>
</evidence>
<reference evidence="6 7" key="1">
    <citation type="journal article" date="2016" name="Mol. Biol. Evol.">
        <title>Comparative Genomics of Early-Diverging Mushroom-Forming Fungi Provides Insights into the Origins of Lignocellulose Decay Capabilities.</title>
        <authorList>
            <person name="Nagy L.G."/>
            <person name="Riley R."/>
            <person name="Tritt A."/>
            <person name="Adam C."/>
            <person name="Daum C."/>
            <person name="Floudas D."/>
            <person name="Sun H."/>
            <person name="Yadav J.S."/>
            <person name="Pangilinan J."/>
            <person name="Larsson K.H."/>
            <person name="Matsuura K."/>
            <person name="Barry K."/>
            <person name="Labutti K."/>
            <person name="Kuo R."/>
            <person name="Ohm R.A."/>
            <person name="Bhattacharya S.S."/>
            <person name="Shirouzu T."/>
            <person name="Yoshinaga Y."/>
            <person name="Martin F.M."/>
            <person name="Grigoriev I.V."/>
            <person name="Hibbett D.S."/>
        </authorList>
    </citation>
    <scope>NUCLEOTIDE SEQUENCE [LARGE SCALE GENOMIC DNA]</scope>
    <source>
        <strain evidence="6 7">HHB10207 ss-3</strain>
    </source>
</reference>
<dbReference type="SUPFAM" id="SSF51905">
    <property type="entry name" value="FAD/NAD(P)-binding domain"/>
    <property type="match status" value="2"/>
</dbReference>
<keyword evidence="3" id="KW-0274">FAD</keyword>
<keyword evidence="2" id="KW-0285">Flavoprotein</keyword>
<evidence type="ECO:0000313" key="6">
    <source>
        <dbReference type="EMBL" id="KZT34405.1"/>
    </source>
</evidence>
<dbReference type="GO" id="GO:0050660">
    <property type="term" value="F:flavin adenine dinucleotide binding"/>
    <property type="evidence" value="ECO:0007669"/>
    <property type="project" value="InterPro"/>
</dbReference>
<dbReference type="OrthoDB" id="66881at2759"/>
<dbReference type="STRING" id="1314776.A0A165ZL31"/>
<protein>
    <submittedName>
        <fullName evidence="6">FAD/NAD(P)-binding domain-containing protein</fullName>
    </submittedName>
</protein>
<dbReference type="Proteomes" id="UP000076798">
    <property type="component" value="Unassembled WGS sequence"/>
</dbReference>
<name>A0A165ZL31_9AGAM</name>
<accession>A0A165ZL31</accession>
<dbReference type="AlphaFoldDB" id="A0A165ZL31"/>
<dbReference type="GO" id="GO:0050661">
    <property type="term" value="F:NADP binding"/>
    <property type="evidence" value="ECO:0007669"/>
    <property type="project" value="InterPro"/>
</dbReference>
<keyword evidence="4" id="KW-0521">NADP</keyword>
<evidence type="ECO:0000256" key="3">
    <source>
        <dbReference type="ARBA" id="ARBA00022827"/>
    </source>
</evidence>
<sequence length="495" mass="55715">MSLSICIIGGGAGGLAALKVLKESEEYERGLWDITVYEARDDIGGIWLPAEPIDSTTTPLTPLYDSLTTNLPHPLMAFQSHHFPPETPLFPRASVVLEYLKSYASTFDLYPHIRVKTAVDDVRWMKDTSNFEVKLSDGLTKSFDKVIVANGHYSLPYFPPTPGLDKWLSAGKAMHSAWYRRASDHGRTVLVAGGGPSGRDITLEMKNRCTTLVHSVPGSPSKDLDSVVKLRPAVTAFSDDGTVTFEDGSTYRNVDFAILGTGYQFSFPFLSPLLDDSLPPAPSEEKRLPDHLHNTRYSIYPLHHHIFPLLSSHLTDTHDAPFPFGSLAFVGLSVRVIILPIEECQARFISRVFRDPTSITPEAAYRDIQDRYEELSKRGISTHQEYMKNWHRNMSGTETEQFAYRDQLLRFAYPDHIDDFPYKVEPWAPWANNDKLSLRAKWEHLEKTGQDKEWLKGVGYSDDPTPEWVELMKKLAKSTIGTAPDPEPSLSSETL</sequence>
<dbReference type="EMBL" id="KV428183">
    <property type="protein sequence ID" value="KZT34405.1"/>
    <property type="molecule type" value="Genomic_DNA"/>
</dbReference>
<dbReference type="PRINTS" id="PR00370">
    <property type="entry name" value="FMOXYGENASE"/>
</dbReference>
<comment type="similarity">
    <text evidence="1">Belongs to the FMO family.</text>
</comment>
<keyword evidence="5" id="KW-0560">Oxidoreductase</keyword>
<keyword evidence="7" id="KW-1185">Reference proteome</keyword>
<organism evidence="6 7">
    <name type="scientific">Sistotremastrum suecicum HHB10207 ss-3</name>
    <dbReference type="NCBI Taxonomy" id="1314776"/>
    <lineage>
        <taxon>Eukaryota</taxon>
        <taxon>Fungi</taxon>
        <taxon>Dikarya</taxon>
        <taxon>Basidiomycota</taxon>
        <taxon>Agaricomycotina</taxon>
        <taxon>Agaricomycetes</taxon>
        <taxon>Sistotremastrales</taxon>
        <taxon>Sistotremastraceae</taxon>
        <taxon>Sistotremastrum</taxon>
    </lineage>
</organism>